<keyword evidence="4 6" id="KW-0408">Iron</keyword>
<dbReference type="Pfam" id="PF10609">
    <property type="entry name" value="ParA"/>
    <property type="match status" value="1"/>
</dbReference>
<dbReference type="FunFam" id="3.40.50.300:FF:001119">
    <property type="entry name" value="Iron-sulfur cluster carrier protein"/>
    <property type="match status" value="1"/>
</dbReference>
<dbReference type="HOGENOM" id="CLU_024839_0_1_0"/>
<dbReference type="GO" id="GO:0046872">
    <property type="term" value="F:metal ion binding"/>
    <property type="evidence" value="ECO:0007669"/>
    <property type="project" value="UniProtKB-KW"/>
</dbReference>
<name>A0A0C7P3S9_DEFTU</name>
<dbReference type="GO" id="GO:0005524">
    <property type="term" value="F:ATP binding"/>
    <property type="evidence" value="ECO:0007669"/>
    <property type="project" value="UniProtKB-UniRule"/>
</dbReference>
<comment type="function">
    <text evidence="6">Binds and transfers iron-sulfur (Fe-S) clusters to target apoproteins. Can hydrolyze ATP.</text>
</comment>
<proteinExistence type="inferred from homology"/>
<keyword evidence="2 6" id="KW-0547">Nucleotide-binding</keyword>
<dbReference type="RefSeq" id="WP_045088319.1">
    <property type="nucleotide sequence ID" value="NZ_LN824141.1"/>
</dbReference>
<dbReference type="InterPro" id="IPR033756">
    <property type="entry name" value="YlxH/NBP35"/>
</dbReference>
<keyword evidence="8" id="KW-1185">Reference proteome</keyword>
<comment type="subunit">
    <text evidence="6">Homodimer.</text>
</comment>
<dbReference type="HAMAP" id="MF_02040">
    <property type="entry name" value="Mrp_NBP35"/>
    <property type="match status" value="1"/>
</dbReference>
<dbReference type="InterPro" id="IPR044304">
    <property type="entry name" value="NUBPL-like"/>
</dbReference>
<dbReference type="STRING" id="1006576.DTL3_1687"/>
<dbReference type="InterPro" id="IPR027417">
    <property type="entry name" value="P-loop_NTPase"/>
</dbReference>
<accession>A0A0C7P3S9</accession>
<dbReference type="Proteomes" id="UP000032809">
    <property type="component" value="Chromosome I"/>
</dbReference>
<gene>
    <name evidence="7" type="ORF">DTL3_1687</name>
</gene>
<dbReference type="PROSITE" id="PS01215">
    <property type="entry name" value="MRP"/>
    <property type="match status" value="1"/>
</dbReference>
<dbReference type="GO" id="GO:0016887">
    <property type="term" value="F:ATP hydrolysis activity"/>
    <property type="evidence" value="ECO:0007669"/>
    <property type="project" value="UniProtKB-UniRule"/>
</dbReference>
<dbReference type="InterPro" id="IPR000808">
    <property type="entry name" value="Mrp-like_CS"/>
</dbReference>
<evidence type="ECO:0000256" key="4">
    <source>
        <dbReference type="ARBA" id="ARBA00023004"/>
    </source>
</evidence>
<dbReference type="PANTHER" id="PTHR42961">
    <property type="entry name" value="IRON-SULFUR PROTEIN NUBPL"/>
    <property type="match status" value="1"/>
</dbReference>
<dbReference type="EMBL" id="LN824141">
    <property type="protein sequence ID" value="CEP78975.1"/>
    <property type="molecule type" value="Genomic_DNA"/>
</dbReference>
<evidence type="ECO:0000256" key="3">
    <source>
        <dbReference type="ARBA" id="ARBA00022840"/>
    </source>
</evidence>
<dbReference type="GO" id="GO:0140663">
    <property type="term" value="F:ATP-dependent FeS chaperone activity"/>
    <property type="evidence" value="ECO:0007669"/>
    <property type="project" value="InterPro"/>
</dbReference>
<dbReference type="GO" id="GO:0051539">
    <property type="term" value="F:4 iron, 4 sulfur cluster binding"/>
    <property type="evidence" value="ECO:0007669"/>
    <property type="project" value="TreeGrafter"/>
</dbReference>
<evidence type="ECO:0000256" key="1">
    <source>
        <dbReference type="ARBA" id="ARBA00022723"/>
    </source>
</evidence>
<keyword evidence="3 6" id="KW-0067">ATP-binding</keyword>
<dbReference type="Gene3D" id="3.40.50.300">
    <property type="entry name" value="P-loop containing nucleotide triphosphate hydrolases"/>
    <property type="match status" value="1"/>
</dbReference>
<keyword evidence="5 6" id="KW-0411">Iron-sulfur</keyword>
<sequence length="267" mass="29024">MSNIQEVKEKVNKKLEDIENVILVMSGKGGVGKTTVAVNLAVSLALLGKKVGLLDVDLHGPDVVRMLGGEEYPLTQVGDEIVPPEVHGIRVISISQFLNEGNVAVIWRGPLKTGAILQFIGDVAWGNLDYLVVDAPPGTGDEPLTVIQNISKLRGALLVTSPSVVSQDDVERAIDFVKKMNVDILGIVENMSYFICPNCKSKHFIFGEGGGKSLSERFNLDLLAQIPLDSSIRENMDKGRPVAYFGLPEISDAYMNLAQKLIEKIEQ</sequence>
<organism evidence="7 8">
    <name type="scientific">Defluviitoga tunisiensis</name>
    <dbReference type="NCBI Taxonomy" id="1006576"/>
    <lineage>
        <taxon>Bacteria</taxon>
        <taxon>Thermotogati</taxon>
        <taxon>Thermotogota</taxon>
        <taxon>Thermotogae</taxon>
        <taxon>Petrotogales</taxon>
        <taxon>Petrotogaceae</taxon>
        <taxon>Defluviitoga</taxon>
    </lineage>
</organism>
<dbReference type="AlphaFoldDB" id="A0A0C7P3S9"/>
<dbReference type="KEGG" id="dtn:DTL3_1687"/>
<evidence type="ECO:0000256" key="6">
    <source>
        <dbReference type="HAMAP-Rule" id="MF_02040"/>
    </source>
</evidence>
<evidence type="ECO:0000313" key="7">
    <source>
        <dbReference type="EMBL" id="CEP78975.1"/>
    </source>
</evidence>
<dbReference type="SUPFAM" id="SSF52540">
    <property type="entry name" value="P-loop containing nucleoside triphosphate hydrolases"/>
    <property type="match status" value="1"/>
</dbReference>
<keyword evidence="6" id="KW-0378">Hydrolase</keyword>
<dbReference type="GO" id="GO:0016226">
    <property type="term" value="P:iron-sulfur cluster assembly"/>
    <property type="evidence" value="ECO:0007669"/>
    <property type="project" value="InterPro"/>
</dbReference>
<dbReference type="PANTHER" id="PTHR42961:SF2">
    <property type="entry name" value="IRON-SULFUR PROTEIN NUBPL"/>
    <property type="match status" value="1"/>
</dbReference>
<protein>
    <recommendedName>
        <fullName evidence="6">Iron-sulfur cluster carrier protein</fullName>
    </recommendedName>
</protein>
<dbReference type="InterPro" id="IPR019591">
    <property type="entry name" value="Mrp/NBP35_ATP-bd"/>
</dbReference>
<reference evidence="8" key="1">
    <citation type="submission" date="2014-11" db="EMBL/GenBank/DDBJ databases">
        <authorList>
            <person name="Wibberg D."/>
        </authorList>
    </citation>
    <scope>NUCLEOTIDE SEQUENCE [LARGE SCALE GENOMIC DNA]</scope>
    <source>
        <strain evidence="8">L3</strain>
    </source>
</reference>
<feature type="binding site" evidence="6">
    <location>
        <begin position="27"/>
        <end position="34"/>
    </location>
    <ligand>
        <name>ATP</name>
        <dbReference type="ChEBI" id="CHEBI:30616"/>
    </ligand>
</feature>
<keyword evidence="1 6" id="KW-0479">Metal-binding</keyword>
<evidence type="ECO:0000256" key="5">
    <source>
        <dbReference type="ARBA" id="ARBA00023014"/>
    </source>
</evidence>
<dbReference type="CDD" id="cd02037">
    <property type="entry name" value="Mrp_NBP35"/>
    <property type="match status" value="1"/>
</dbReference>
<dbReference type="OrthoDB" id="9809679at2"/>
<evidence type="ECO:0000256" key="2">
    <source>
        <dbReference type="ARBA" id="ARBA00022741"/>
    </source>
</evidence>
<evidence type="ECO:0000313" key="8">
    <source>
        <dbReference type="Proteomes" id="UP000032809"/>
    </source>
</evidence>
<comment type="similarity">
    <text evidence="6">Belongs to the Mrp/NBP35 ATP-binding proteins family.</text>
</comment>